<dbReference type="PANTHER" id="PTHR35601">
    <property type="entry name" value="TOXIN RELE"/>
    <property type="match status" value="1"/>
</dbReference>
<protein>
    <submittedName>
        <fullName evidence="3">Type II toxin-antitoxin system RelE/ParE family toxin</fullName>
    </submittedName>
</protein>
<organism evidence="3 4">
    <name type="scientific">Kocuria atrinae</name>
    <dbReference type="NCBI Taxonomy" id="592377"/>
    <lineage>
        <taxon>Bacteria</taxon>
        <taxon>Bacillati</taxon>
        <taxon>Actinomycetota</taxon>
        <taxon>Actinomycetes</taxon>
        <taxon>Micrococcales</taxon>
        <taxon>Micrococcaceae</taxon>
        <taxon>Kocuria</taxon>
    </lineage>
</organism>
<dbReference type="Gene3D" id="3.30.2310.20">
    <property type="entry name" value="RelE-like"/>
    <property type="match status" value="1"/>
</dbReference>
<keyword evidence="4" id="KW-1185">Reference proteome</keyword>
<evidence type="ECO:0000256" key="2">
    <source>
        <dbReference type="ARBA" id="ARBA00022649"/>
    </source>
</evidence>
<reference evidence="4" key="1">
    <citation type="journal article" date="2019" name="Int. J. Syst. Evol. Microbiol.">
        <title>The Global Catalogue of Microorganisms (GCM) 10K type strain sequencing project: providing services to taxonomists for standard genome sequencing and annotation.</title>
        <authorList>
            <consortium name="The Broad Institute Genomics Platform"/>
            <consortium name="The Broad Institute Genome Sequencing Center for Infectious Disease"/>
            <person name="Wu L."/>
            <person name="Ma J."/>
        </authorList>
    </citation>
    <scope>NUCLEOTIDE SEQUENCE [LARGE SCALE GENOMIC DNA]</scope>
    <source>
        <strain evidence="4">JCM 15914</strain>
    </source>
</reference>
<accession>A0ABN2Y1Q3</accession>
<gene>
    <name evidence="3" type="ORF">GCM10009824_22800</name>
</gene>
<dbReference type="InterPro" id="IPR035093">
    <property type="entry name" value="RelE/ParE_toxin_dom_sf"/>
</dbReference>
<dbReference type="Proteomes" id="UP001500166">
    <property type="component" value="Unassembled WGS sequence"/>
</dbReference>
<evidence type="ECO:0000313" key="3">
    <source>
        <dbReference type="EMBL" id="GAA2120811.1"/>
    </source>
</evidence>
<sequence length="89" mass="10113">MAWTIKITATAKKQLGKLDKTIAKRIVQKIAQVGELEDPRVHGKALTSPLSGLWRYRVGDYGALAEIRDEEIVILILEVDHRSRVYRSQ</sequence>
<dbReference type="PANTHER" id="PTHR35601:SF1">
    <property type="entry name" value="TOXIN RELE"/>
    <property type="match status" value="1"/>
</dbReference>
<dbReference type="InterPro" id="IPR007712">
    <property type="entry name" value="RelE/ParE_toxin"/>
</dbReference>
<dbReference type="Pfam" id="PF05016">
    <property type="entry name" value="ParE_toxin"/>
    <property type="match status" value="1"/>
</dbReference>
<evidence type="ECO:0000313" key="4">
    <source>
        <dbReference type="Proteomes" id="UP001500166"/>
    </source>
</evidence>
<proteinExistence type="inferred from homology"/>
<comment type="caution">
    <text evidence="3">The sequence shown here is derived from an EMBL/GenBank/DDBJ whole genome shotgun (WGS) entry which is preliminary data.</text>
</comment>
<keyword evidence="2" id="KW-1277">Toxin-antitoxin system</keyword>
<dbReference type="SUPFAM" id="SSF143011">
    <property type="entry name" value="RelE-like"/>
    <property type="match status" value="1"/>
</dbReference>
<dbReference type="RefSeq" id="WP_129701363.1">
    <property type="nucleotide sequence ID" value="NZ_BAAAQA010000025.1"/>
</dbReference>
<dbReference type="EMBL" id="BAAAQA010000025">
    <property type="protein sequence ID" value="GAA2120811.1"/>
    <property type="molecule type" value="Genomic_DNA"/>
</dbReference>
<evidence type="ECO:0000256" key="1">
    <source>
        <dbReference type="ARBA" id="ARBA00006226"/>
    </source>
</evidence>
<name>A0ABN2Y1Q3_9MICC</name>
<comment type="similarity">
    <text evidence="1">Belongs to the RelE toxin family.</text>
</comment>